<organism evidence="1 2">
    <name type="scientific">Saccharothrix syringae</name>
    <name type="common">Nocardiopsis syringae</name>
    <dbReference type="NCBI Taxonomy" id="103733"/>
    <lineage>
        <taxon>Bacteria</taxon>
        <taxon>Bacillati</taxon>
        <taxon>Actinomycetota</taxon>
        <taxon>Actinomycetes</taxon>
        <taxon>Pseudonocardiales</taxon>
        <taxon>Pseudonocardiaceae</taxon>
        <taxon>Saccharothrix</taxon>
    </lineage>
</organism>
<gene>
    <name evidence="1" type="ORF">EKG83_30655</name>
</gene>
<protein>
    <submittedName>
        <fullName evidence="1">Uncharacterized protein</fullName>
    </submittedName>
</protein>
<sequence length="373" mass="40078">MELRTALEAHPLVARVAVVRQADRTVAVVVPRSAPAALPARPPRIAQLLDRAGRLAPRRVLQIGIGDVELPASLSAQCTAYRLVDPSLPRVCDVLTRRPDLRRRMTVRAISSLGDLLAAPDRYDLVLVDLAAPSLSTVDVRSAVVGWLRLAGDPGAVLVANLRDPRVERLASRAGTTPGAAGWSPPALLRNLAVGPGVEAHAYPALDLTGDFDVVLRRAGAGHRTPMLRWNREVQSPEHLARLLAVHCVERVRLVGIPLAGVVDTALARRADVPHPGAVRYGYGHGVDWREVEAIGADHGYEVTFAAPLTGAEYHFDAVLERSGVPARPTPPTPDRLAPRLRRWLALRAPDIADQVDLVVLGADELAAIARTP</sequence>
<keyword evidence="2" id="KW-1185">Reference proteome</keyword>
<reference evidence="2" key="1">
    <citation type="journal article" date="2021" name="Curr. Microbiol.">
        <title>Complete genome of nocamycin-producing strain Saccharothrix syringae NRRL B-16468 reveals the biosynthetic potential for secondary metabolites.</title>
        <authorList>
            <person name="Mo X."/>
            <person name="Yang S."/>
        </authorList>
    </citation>
    <scope>NUCLEOTIDE SEQUENCE [LARGE SCALE GENOMIC DNA]</scope>
    <source>
        <strain evidence="2">ATCC 51364 / DSM 43886 / JCM 6844 / KCTC 9398 / NBRC 14523 / NRRL B-16468 / INA 2240</strain>
    </source>
</reference>
<proteinExistence type="predicted"/>
<evidence type="ECO:0000313" key="2">
    <source>
        <dbReference type="Proteomes" id="UP000325787"/>
    </source>
</evidence>
<dbReference type="Proteomes" id="UP000325787">
    <property type="component" value="Chromosome"/>
</dbReference>
<evidence type="ECO:0000313" key="1">
    <source>
        <dbReference type="EMBL" id="QFZ21166.1"/>
    </source>
</evidence>
<dbReference type="EMBL" id="CP034550">
    <property type="protein sequence ID" value="QFZ21166.1"/>
    <property type="molecule type" value="Genomic_DNA"/>
</dbReference>
<accession>A0A5Q0H4L4</accession>
<dbReference type="AlphaFoldDB" id="A0A5Q0H4L4"/>
<name>A0A5Q0H4L4_SACSY</name>
<dbReference type="KEGG" id="ssyi:EKG83_30655"/>